<protein>
    <submittedName>
        <fullName evidence="1">DUF72 domain-containing protein</fullName>
    </submittedName>
</protein>
<dbReference type="PANTHER" id="PTHR30348">
    <property type="entry name" value="UNCHARACTERIZED PROTEIN YECE"/>
    <property type="match status" value="1"/>
</dbReference>
<dbReference type="InterPro" id="IPR036520">
    <property type="entry name" value="UPF0759_sf"/>
</dbReference>
<dbReference type="OrthoDB" id="9780310at2"/>
<accession>A0A3M9N1E0</accession>
<gene>
    <name evidence="1" type="ORF">EFB08_01120</name>
</gene>
<dbReference type="PANTHER" id="PTHR30348:SF4">
    <property type="entry name" value="DUF72 DOMAIN-CONTAINING PROTEIN"/>
    <property type="match status" value="1"/>
</dbReference>
<evidence type="ECO:0000313" key="1">
    <source>
        <dbReference type="EMBL" id="RNI31167.1"/>
    </source>
</evidence>
<name>A0A3M9N1E0_9BACT</name>
<dbReference type="AlphaFoldDB" id="A0A3M9N1E0"/>
<dbReference type="Proteomes" id="UP000272117">
    <property type="component" value="Unassembled WGS sequence"/>
</dbReference>
<keyword evidence="2" id="KW-1185">Reference proteome</keyword>
<dbReference type="EMBL" id="RJJD01000001">
    <property type="protein sequence ID" value="RNI31167.1"/>
    <property type="molecule type" value="Genomic_DNA"/>
</dbReference>
<dbReference type="InterPro" id="IPR002763">
    <property type="entry name" value="DUF72"/>
</dbReference>
<reference evidence="1 2" key="1">
    <citation type="submission" date="2018-11" db="EMBL/GenBank/DDBJ databases">
        <title>Rufibacter latericius sp. nov., isolated from water in Baiyang Lake.</title>
        <authorList>
            <person name="Yang Y."/>
        </authorList>
    </citation>
    <scope>NUCLEOTIDE SEQUENCE [LARGE SCALE GENOMIC DNA]</scope>
    <source>
        <strain evidence="1 2">R-22-1c-1</strain>
    </source>
</reference>
<dbReference type="RefSeq" id="WP_123125071.1">
    <property type="nucleotide sequence ID" value="NZ_RJJD01000001.1"/>
</dbReference>
<sequence length="258" mass="30000">MHSSASVCSMDIAQDHLYIGTSGWSYAWRGIFYPEDLKSAEMLPFYAEHFNCTEVNSSFYHFTMEKTILKWLETTPAHFKFAPKLHRSITHENRLQNIENPLRKWMDRFLLMGDRLGPVLVQLPGSFHFNELIAKHFFTLLRNLYPSTVFALEVRHASWHTEEVLELLEEFNISLVVISAGKKWPALAAATTDTVYMRLHGHEQLYRGAYPDEELERFSYMAQDWLLDEKTVWCFFNNTIGGNATSDAQKLKQAILNL</sequence>
<dbReference type="SUPFAM" id="SSF117396">
    <property type="entry name" value="TM1631-like"/>
    <property type="match status" value="1"/>
</dbReference>
<comment type="caution">
    <text evidence="1">The sequence shown here is derived from an EMBL/GenBank/DDBJ whole genome shotgun (WGS) entry which is preliminary data.</text>
</comment>
<dbReference type="Pfam" id="PF01904">
    <property type="entry name" value="DUF72"/>
    <property type="match status" value="1"/>
</dbReference>
<dbReference type="Gene3D" id="3.20.20.410">
    <property type="entry name" value="Protein of unknown function UPF0759"/>
    <property type="match status" value="1"/>
</dbReference>
<evidence type="ECO:0000313" key="2">
    <source>
        <dbReference type="Proteomes" id="UP000272117"/>
    </source>
</evidence>
<proteinExistence type="predicted"/>
<organism evidence="1 2">
    <name type="scientific">Rufibacter latericius</name>
    <dbReference type="NCBI Taxonomy" id="2487040"/>
    <lineage>
        <taxon>Bacteria</taxon>
        <taxon>Pseudomonadati</taxon>
        <taxon>Bacteroidota</taxon>
        <taxon>Cytophagia</taxon>
        <taxon>Cytophagales</taxon>
        <taxon>Hymenobacteraceae</taxon>
        <taxon>Rufibacter</taxon>
    </lineage>
</organism>